<feature type="transmembrane region" description="Helical" evidence="6">
    <location>
        <begin position="204"/>
        <end position="226"/>
    </location>
</feature>
<keyword evidence="3 6" id="KW-1133">Transmembrane helix</keyword>
<dbReference type="Proteomes" id="UP001063166">
    <property type="component" value="Unassembled WGS sequence"/>
</dbReference>
<feature type="chain" id="PRO_5040320176" description="Endopeptidase S2P" evidence="7">
    <location>
        <begin position="20"/>
        <end position="554"/>
    </location>
</feature>
<name>A0A9P3UR99_LYOSH</name>
<dbReference type="InterPro" id="IPR001193">
    <property type="entry name" value="MBTPS2"/>
</dbReference>
<reference evidence="9" key="1">
    <citation type="submission" date="2022-07" db="EMBL/GenBank/DDBJ databases">
        <title>The genome of Lyophyllum shimeji provides insight into the initial evolution of ectomycorrhizal fungal genome.</title>
        <authorList>
            <person name="Kobayashi Y."/>
            <person name="Shibata T."/>
            <person name="Hirakawa H."/>
            <person name="Shigenobu S."/>
            <person name="Nishiyama T."/>
            <person name="Yamada A."/>
            <person name="Hasebe M."/>
            <person name="Kawaguchi M."/>
        </authorList>
    </citation>
    <scope>NUCLEOTIDE SEQUENCE</scope>
    <source>
        <strain evidence="9">AT787</strain>
    </source>
</reference>
<evidence type="ECO:0000313" key="9">
    <source>
        <dbReference type="EMBL" id="GLB41095.1"/>
    </source>
</evidence>
<dbReference type="InterPro" id="IPR008915">
    <property type="entry name" value="Peptidase_M50"/>
</dbReference>
<evidence type="ECO:0000256" key="2">
    <source>
        <dbReference type="ARBA" id="ARBA00022692"/>
    </source>
</evidence>
<feature type="transmembrane region" description="Helical" evidence="6">
    <location>
        <begin position="171"/>
        <end position="192"/>
    </location>
</feature>
<feature type="transmembrane region" description="Helical" evidence="6">
    <location>
        <begin position="100"/>
        <end position="122"/>
    </location>
</feature>
<gene>
    <name evidence="9" type="ORF">LshimejAT787_0903100</name>
</gene>
<feature type="transmembrane region" description="Helical" evidence="6">
    <location>
        <begin position="532"/>
        <end position="553"/>
    </location>
</feature>
<evidence type="ECO:0000256" key="7">
    <source>
        <dbReference type="SAM" id="SignalP"/>
    </source>
</evidence>
<keyword evidence="7" id="KW-0732">Signal</keyword>
<evidence type="ECO:0000313" key="10">
    <source>
        <dbReference type="Proteomes" id="UP001063166"/>
    </source>
</evidence>
<keyword evidence="10" id="KW-1185">Reference proteome</keyword>
<dbReference type="PRINTS" id="PR01000">
    <property type="entry name" value="SREBPS2PTASE"/>
</dbReference>
<dbReference type="GO" id="GO:0004222">
    <property type="term" value="F:metalloendopeptidase activity"/>
    <property type="evidence" value="ECO:0007669"/>
    <property type="project" value="InterPro"/>
</dbReference>
<dbReference type="Pfam" id="PF02163">
    <property type="entry name" value="Peptidase_M50"/>
    <property type="match status" value="1"/>
</dbReference>
<keyword evidence="2 6" id="KW-0812">Transmembrane</keyword>
<proteinExistence type="predicted"/>
<dbReference type="GO" id="GO:1905897">
    <property type="term" value="P:regulation of response to endoplasmic reticulum stress"/>
    <property type="evidence" value="ECO:0007669"/>
    <property type="project" value="TreeGrafter"/>
</dbReference>
<dbReference type="OrthoDB" id="7694678at2759"/>
<evidence type="ECO:0000256" key="5">
    <source>
        <dbReference type="ARBA" id="ARBA00032658"/>
    </source>
</evidence>
<evidence type="ECO:0000256" key="4">
    <source>
        <dbReference type="ARBA" id="ARBA00023136"/>
    </source>
</evidence>
<comment type="caution">
    <text evidence="9">The sequence shown here is derived from an EMBL/GenBank/DDBJ whole genome shotgun (WGS) entry which is preliminary data.</text>
</comment>
<dbReference type="GO" id="GO:0012505">
    <property type="term" value="C:endomembrane system"/>
    <property type="evidence" value="ECO:0007669"/>
    <property type="project" value="UniProtKB-SubCell"/>
</dbReference>
<dbReference type="GO" id="GO:0031293">
    <property type="term" value="P:membrane protein intracellular domain proteolysis"/>
    <property type="evidence" value="ECO:0007669"/>
    <property type="project" value="TreeGrafter"/>
</dbReference>
<feature type="signal peptide" evidence="7">
    <location>
        <begin position="1"/>
        <end position="19"/>
    </location>
</feature>
<protein>
    <recommendedName>
        <fullName evidence="5">Endopeptidase S2P</fullName>
    </recommendedName>
</protein>
<dbReference type="GO" id="GO:0016020">
    <property type="term" value="C:membrane"/>
    <property type="evidence" value="ECO:0007669"/>
    <property type="project" value="InterPro"/>
</dbReference>
<dbReference type="AlphaFoldDB" id="A0A9P3UR99"/>
<feature type="domain" description="Peptidase M50" evidence="8">
    <location>
        <begin position="181"/>
        <end position="493"/>
    </location>
</feature>
<dbReference type="EMBL" id="BRPK01000009">
    <property type="protein sequence ID" value="GLB41095.1"/>
    <property type="molecule type" value="Genomic_DNA"/>
</dbReference>
<dbReference type="GO" id="GO:0005737">
    <property type="term" value="C:cytoplasm"/>
    <property type="evidence" value="ECO:0007669"/>
    <property type="project" value="TreeGrafter"/>
</dbReference>
<dbReference type="PANTHER" id="PTHR13325:SF3">
    <property type="entry name" value="MEMBRANE-BOUND TRANSCRIPTION FACTOR SITE-2 PROTEASE"/>
    <property type="match status" value="1"/>
</dbReference>
<evidence type="ECO:0000259" key="8">
    <source>
        <dbReference type="Pfam" id="PF02163"/>
    </source>
</evidence>
<sequence>MSLGSPLLALTLIWAAIYAVHHVLKPSRAHSLLPSSTNTRYSRCNVWNESTTQVHLSGLHLRIQTTAWNLPHDLVATSLKRGSRVRLGKALAQFYDLGSVMALIGMLGALGFLVASVGMTALSLTRKVWNMSAAPASTDPTGDLVKRTVDGLHLRESVPDGSWIKPVIPGLTVPLAHLPVILLAVFLAQVVHEFGHAMTAAIEALPVLSAGISFTVAVPSAFVNFSSAELAGLAPRARARIVAAGPFHNIILWCILLSIGYTGLGSVLWSLGYQDVSALGRVVIEIDSQSPLHGYLPSGSVITALDDTPLGSQNSSDDTWSSYLFRDDTVPPLGWCAGPFDERSCCPNNKTSGLSCFASTDNPLDKGCLDPIPILTSSSPTERCTSTTDCSATSICVTPYKHEHLLRLTIHRLSKADEAKVILWSGPRQEIWEEVRVGTLLPRIPILPLSLPSFCEIFWEYLIMGTLSLYFFNLLPMPYLDGSQFLKIMLQIALDETGHETRDEYELEAFEIPQKRRQSRRRTWWKGMLGRLIPRATIVLFASSVLLGVINVYW</sequence>
<evidence type="ECO:0000256" key="6">
    <source>
        <dbReference type="SAM" id="Phobius"/>
    </source>
</evidence>
<feature type="transmembrane region" description="Helical" evidence="6">
    <location>
        <begin position="458"/>
        <end position="480"/>
    </location>
</feature>
<evidence type="ECO:0000256" key="1">
    <source>
        <dbReference type="ARBA" id="ARBA00004127"/>
    </source>
</evidence>
<accession>A0A9P3UR99</accession>
<feature type="transmembrane region" description="Helical" evidence="6">
    <location>
        <begin position="247"/>
        <end position="271"/>
    </location>
</feature>
<comment type="subcellular location">
    <subcellularLocation>
        <location evidence="1">Endomembrane system</location>
        <topology evidence="1">Multi-pass membrane protein</topology>
    </subcellularLocation>
</comment>
<evidence type="ECO:0000256" key="3">
    <source>
        <dbReference type="ARBA" id="ARBA00022989"/>
    </source>
</evidence>
<keyword evidence="4 6" id="KW-0472">Membrane</keyword>
<organism evidence="9 10">
    <name type="scientific">Lyophyllum shimeji</name>
    <name type="common">Hon-shimeji</name>
    <name type="synonym">Tricholoma shimeji</name>
    <dbReference type="NCBI Taxonomy" id="47721"/>
    <lineage>
        <taxon>Eukaryota</taxon>
        <taxon>Fungi</taxon>
        <taxon>Dikarya</taxon>
        <taxon>Basidiomycota</taxon>
        <taxon>Agaricomycotina</taxon>
        <taxon>Agaricomycetes</taxon>
        <taxon>Agaricomycetidae</taxon>
        <taxon>Agaricales</taxon>
        <taxon>Tricholomatineae</taxon>
        <taxon>Lyophyllaceae</taxon>
        <taxon>Lyophyllum</taxon>
    </lineage>
</organism>
<dbReference type="PANTHER" id="PTHR13325">
    <property type="entry name" value="PROTEASE M50 MEMBRANE-BOUND TRANSCRIPTION FACTOR SITE 2 PROTEASE"/>
    <property type="match status" value="1"/>
</dbReference>